<evidence type="ECO:0000313" key="2">
    <source>
        <dbReference type="EMBL" id="UMM43083.1"/>
    </source>
</evidence>
<name>A0AAE9JSL4_CAEBR</name>
<sequence length="79" mass="9324">MFPNYSKDTAPEKKDTVPEKQKVESYLNDKSYPKTDRYPKTYEARKAEVYKDVFGSKKPRASMRLKRNNTTMVLEITIK</sequence>
<keyword evidence="3" id="KW-1185">Reference proteome</keyword>
<proteinExistence type="predicted"/>
<evidence type="ECO:0000313" key="3">
    <source>
        <dbReference type="Proteomes" id="UP000829354"/>
    </source>
</evidence>
<evidence type="ECO:0000256" key="1">
    <source>
        <dbReference type="SAM" id="MobiDB-lite"/>
    </source>
</evidence>
<gene>
    <name evidence="2" type="ORF">L5515_018689</name>
</gene>
<reference evidence="2 3" key="1">
    <citation type="submission" date="2022-04" db="EMBL/GenBank/DDBJ databases">
        <title>Chromosome-level reference genomes for two strains of Caenorhabditis briggsae: an improved platform for comparative genomics.</title>
        <authorList>
            <person name="Stevens L."/>
            <person name="Andersen E."/>
        </authorList>
    </citation>
    <scope>NUCLEOTIDE SEQUENCE [LARGE SCALE GENOMIC DNA]</scope>
    <source>
        <strain evidence="2">VX34</strain>
        <tissue evidence="2">Whole-organism</tissue>
    </source>
</reference>
<organism evidence="2 3">
    <name type="scientific">Caenorhabditis briggsae</name>
    <dbReference type="NCBI Taxonomy" id="6238"/>
    <lineage>
        <taxon>Eukaryota</taxon>
        <taxon>Metazoa</taxon>
        <taxon>Ecdysozoa</taxon>
        <taxon>Nematoda</taxon>
        <taxon>Chromadorea</taxon>
        <taxon>Rhabditida</taxon>
        <taxon>Rhabditina</taxon>
        <taxon>Rhabditomorpha</taxon>
        <taxon>Rhabditoidea</taxon>
        <taxon>Rhabditidae</taxon>
        <taxon>Peloderinae</taxon>
        <taxon>Caenorhabditis</taxon>
    </lineage>
</organism>
<dbReference type="Proteomes" id="UP000829354">
    <property type="component" value="Chromosome X"/>
</dbReference>
<feature type="compositionally biased region" description="Basic and acidic residues" evidence="1">
    <location>
        <begin position="9"/>
        <end position="23"/>
    </location>
</feature>
<dbReference type="EMBL" id="CP092625">
    <property type="protein sequence ID" value="UMM43083.1"/>
    <property type="molecule type" value="Genomic_DNA"/>
</dbReference>
<accession>A0AAE9JSL4</accession>
<dbReference type="AlphaFoldDB" id="A0AAE9JSL4"/>
<protein>
    <submittedName>
        <fullName evidence="2">Uncharacterized protein</fullName>
    </submittedName>
</protein>
<feature type="region of interest" description="Disordered" evidence="1">
    <location>
        <begin position="1"/>
        <end position="39"/>
    </location>
</feature>